<evidence type="ECO:0000256" key="15">
    <source>
        <dbReference type="ARBA" id="ARBA00040883"/>
    </source>
</evidence>
<evidence type="ECO:0000256" key="13">
    <source>
        <dbReference type="ARBA" id="ARBA00022993"/>
    </source>
</evidence>
<feature type="binding site" evidence="16">
    <location>
        <position position="93"/>
    </location>
    <ligand>
        <name>substrate</name>
    </ligand>
</feature>
<keyword evidence="7 16" id="KW-0963">Cytoplasm</keyword>
<accession>A0ABU9EE27</accession>
<comment type="catalytic activity">
    <reaction evidence="1 16">
        <text>(R)-pantothenate + ATP = (R)-4'-phosphopantothenate + ADP + H(+)</text>
        <dbReference type="Rhea" id="RHEA:16373"/>
        <dbReference type="ChEBI" id="CHEBI:10986"/>
        <dbReference type="ChEBI" id="CHEBI:15378"/>
        <dbReference type="ChEBI" id="CHEBI:29032"/>
        <dbReference type="ChEBI" id="CHEBI:30616"/>
        <dbReference type="ChEBI" id="CHEBI:456216"/>
        <dbReference type="EC" id="2.7.1.33"/>
    </reaction>
</comment>
<dbReference type="PANTHER" id="PTHR34265:SF1">
    <property type="entry name" value="TYPE III PANTOTHENATE KINASE"/>
    <property type="match status" value="1"/>
</dbReference>
<evidence type="ECO:0000256" key="14">
    <source>
        <dbReference type="ARBA" id="ARBA00038036"/>
    </source>
</evidence>
<comment type="pathway">
    <text evidence="4 16">Cofactor biosynthesis; coenzyme A biosynthesis; CoA from (R)-pantothenate: step 1/5.</text>
</comment>
<dbReference type="RefSeq" id="WP_006668811.1">
    <property type="nucleotide sequence ID" value="NZ_JBBWYZ010000001.1"/>
</dbReference>
<keyword evidence="12 16" id="KW-0630">Potassium</keyword>
<comment type="subcellular location">
    <subcellularLocation>
        <location evidence="3 16">Cytoplasm</location>
    </subcellularLocation>
</comment>
<sequence>MMKLRSHPPNWLGLMIGNSRLHWGKFQADTLVETWDTQHLNQSPLEMGWSWLHQISPVPLFIASVVPEQMQLWQNYPQAEIITLELLPLGGLYPTFGIDRGLAVLGAGNQLGFPILVIDAGTALTLTGVNQNRQLIGGAILPGLGLQFSSLSNRTATLPQVAFPESLPQRWGVNTSEAIASGIIHSMIAGLREFITAWCQEFPHSKISITGGDRIPLMTYLNSQYPKIAALIVDTPEAIFWGMSAMVRDRNLPSLNRVSL</sequence>
<dbReference type="InterPro" id="IPR004619">
    <property type="entry name" value="Type_III_PanK"/>
</dbReference>
<comment type="caution">
    <text evidence="17">The sequence shown here is derived from an EMBL/GenBank/DDBJ whole genome shotgun (WGS) entry which is preliminary data.</text>
</comment>
<proteinExistence type="inferred from homology"/>
<keyword evidence="16" id="KW-0479">Metal-binding</keyword>
<dbReference type="NCBIfam" id="TIGR00671">
    <property type="entry name" value="baf"/>
    <property type="match status" value="1"/>
</dbReference>
<evidence type="ECO:0000256" key="11">
    <source>
        <dbReference type="ARBA" id="ARBA00022840"/>
    </source>
</evidence>
<evidence type="ECO:0000256" key="12">
    <source>
        <dbReference type="ARBA" id="ARBA00022958"/>
    </source>
</evidence>
<keyword evidence="18" id="KW-1185">Reference proteome</keyword>
<keyword evidence="11 16" id="KW-0067">ATP-binding</keyword>
<keyword evidence="8 16" id="KW-0808">Transferase</keyword>
<evidence type="ECO:0000256" key="4">
    <source>
        <dbReference type="ARBA" id="ARBA00005225"/>
    </source>
</evidence>
<evidence type="ECO:0000256" key="1">
    <source>
        <dbReference type="ARBA" id="ARBA00001206"/>
    </source>
</evidence>
<organism evidence="17 18">
    <name type="scientific">Limnospira fusiformis PMC 851.14</name>
    <dbReference type="NCBI Taxonomy" id="2219512"/>
    <lineage>
        <taxon>Bacteria</taxon>
        <taxon>Bacillati</taxon>
        <taxon>Cyanobacteriota</taxon>
        <taxon>Cyanophyceae</taxon>
        <taxon>Oscillatoriophycideae</taxon>
        <taxon>Oscillatoriales</taxon>
        <taxon>Sirenicapillariaceae</taxon>
        <taxon>Limnospira</taxon>
    </lineage>
</organism>
<dbReference type="Gene3D" id="3.30.420.40">
    <property type="match status" value="1"/>
</dbReference>
<evidence type="ECO:0000256" key="8">
    <source>
        <dbReference type="ARBA" id="ARBA00022679"/>
    </source>
</evidence>
<comment type="cofactor">
    <cofactor evidence="16">
        <name>NH4(+)</name>
        <dbReference type="ChEBI" id="CHEBI:28938"/>
    </cofactor>
    <cofactor evidence="16">
        <name>K(+)</name>
        <dbReference type="ChEBI" id="CHEBI:29103"/>
    </cofactor>
    <text evidence="16">A monovalent cation. Ammonium or potassium.</text>
</comment>
<keyword evidence="10 16" id="KW-0418">Kinase</keyword>
<evidence type="ECO:0000256" key="9">
    <source>
        <dbReference type="ARBA" id="ARBA00022741"/>
    </source>
</evidence>
<evidence type="ECO:0000256" key="3">
    <source>
        <dbReference type="ARBA" id="ARBA00004496"/>
    </source>
</evidence>
<dbReference type="Proteomes" id="UP001387447">
    <property type="component" value="Unassembled WGS sequence"/>
</dbReference>
<feature type="binding site" evidence="16">
    <location>
        <begin position="97"/>
        <end position="100"/>
    </location>
    <ligand>
        <name>substrate</name>
    </ligand>
</feature>
<evidence type="ECO:0000256" key="10">
    <source>
        <dbReference type="ARBA" id="ARBA00022777"/>
    </source>
</evidence>
<dbReference type="Pfam" id="PF03309">
    <property type="entry name" value="Pan_kinase"/>
    <property type="match status" value="1"/>
</dbReference>
<feature type="binding site" evidence="16">
    <location>
        <position position="175"/>
    </location>
    <ligand>
        <name>substrate</name>
    </ligand>
</feature>
<evidence type="ECO:0000256" key="16">
    <source>
        <dbReference type="HAMAP-Rule" id="MF_01274"/>
    </source>
</evidence>
<comment type="function">
    <text evidence="16">Catalyzes the phosphorylation of pantothenate (Pan), the first step in CoA biosynthesis.</text>
</comment>
<comment type="subunit">
    <text evidence="5 16">Homodimer.</text>
</comment>
<evidence type="ECO:0000256" key="5">
    <source>
        <dbReference type="ARBA" id="ARBA00011738"/>
    </source>
</evidence>
<reference evidence="17 18" key="1">
    <citation type="journal article" date="2024" name="Front. Microbiol.">
        <title>Transcriptomic insights into the dominance of two phototrophs throughout the water column of a tropical hypersaline-alkaline crater lake (Dziani Dzaha, Mayotte).</title>
        <authorList>
            <person name="Duperron S."/>
            <person name="Halary S."/>
            <person name="Bouly J.-P."/>
            <person name="Roussel T."/>
            <person name="Hugoni M."/>
            <person name="Bruto M."/>
            <person name="Oger P."/>
            <person name="Duval C."/>
            <person name="Woo A."/>
            <person name="Jezequiel D."/>
            <person name="Ader M."/>
            <person name="Leboulanger C."/>
            <person name="Agogue H."/>
            <person name="Grossi V."/>
            <person name="Trousselier M."/>
            <person name="Bernard C."/>
        </authorList>
    </citation>
    <scope>NUCLEOTIDE SEQUENCE [LARGE SCALE GENOMIC DNA]</scope>
    <source>
        <strain evidence="17 18">PMC 851.14</strain>
    </source>
</reference>
<keyword evidence="9 16" id="KW-0547">Nucleotide-binding</keyword>
<evidence type="ECO:0000256" key="6">
    <source>
        <dbReference type="ARBA" id="ARBA00012102"/>
    </source>
</evidence>
<keyword evidence="13 16" id="KW-0173">Coenzyme A biosynthesis</keyword>
<comment type="cofactor">
    <cofactor evidence="2">
        <name>K(+)</name>
        <dbReference type="ChEBI" id="CHEBI:29103"/>
    </cofactor>
</comment>
<evidence type="ECO:0000256" key="7">
    <source>
        <dbReference type="ARBA" id="ARBA00022490"/>
    </source>
</evidence>
<dbReference type="PANTHER" id="PTHR34265">
    <property type="entry name" value="TYPE III PANTOTHENATE KINASE"/>
    <property type="match status" value="1"/>
</dbReference>
<dbReference type="EMBL" id="JBBWYZ010000001">
    <property type="protein sequence ID" value="MEK9510202.1"/>
    <property type="molecule type" value="Genomic_DNA"/>
</dbReference>
<name>A0ABU9EE27_LIMFS</name>
<feature type="binding site" evidence="16">
    <location>
        <position position="122"/>
    </location>
    <ligand>
        <name>ATP</name>
        <dbReference type="ChEBI" id="CHEBI:30616"/>
    </ligand>
</feature>
<gene>
    <name evidence="16" type="primary">coaX</name>
    <name evidence="17" type="ORF">AAEJ74_00405</name>
</gene>
<comment type="similarity">
    <text evidence="14 16">Belongs to the type III pantothenate kinase family.</text>
</comment>
<dbReference type="GO" id="GO:0004594">
    <property type="term" value="F:pantothenate kinase activity"/>
    <property type="evidence" value="ECO:0007669"/>
    <property type="project" value="UniProtKB-EC"/>
</dbReference>
<evidence type="ECO:0000313" key="17">
    <source>
        <dbReference type="EMBL" id="MEK9510202.1"/>
    </source>
</evidence>
<dbReference type="InterPro" id="IPR043129">
    <property type="entry name" value="ATPase_NBD"/>
</dbReference>
<feature type="binding site" evidence="16">
    <location>
        <begin position="15"/>
        <end position="22"/>
    </location>
    <ligand>
        <name>ATP</name>
        <dbReference type="ChEBI" id="CHEBI:30616"/>
    </ligand>
</feature>
<feature type="binding site" evidence="16">
    <location>
        <position position="119"/>
    </location>
    <ligand>
        <name>K(+)</name>
        <dbReference type="ChEBI" id="CHEBI:29103"/>
    </ligand>
</feature>
<dbReference type="HAMAP" id="MF_01274">
    <property type="entry name" value="Pantothen_kinase_3"/>
    <property type="match status" value="1"/>
</dbReference>
<evidence type="ECO:0000256" key="2">
    <source>
        <dbReference type="ARBA" id="ARBA00001958"/>
    </source>
</evidence>
<dbReference type="SUPFAM" id="SSF53067">
    <property type="entry name" value="Actin-like ATPase domain"/>
    <property type="match status" value="2"/>
</dbReference>
<dbReference type="NCBIfam" id="NF009871">
    <property type="entry name" value="PRK13331.1"/>
    <property type="match status" value="1"/>
</dbReference>
<dbReference type="EC" id="2.7.1.33" evidence="6 16"/>
<feature type="active site" description="Proton acceptor" evidence="16">
    <location>
        <position position="99"/>
    </location>
</feature>
<dbReference type="CDD" id="cd24015">
    <property type="entry name" value="ASKHA_NBD_PanK-III"/>
    <property type="match status" value="1"/>
</dbReference>
<evidence type="ECO:0000313" key="18">
    <source>
        <dbReference type="Proteomes" id="UP001387447"/>
    </source>
</evidence>
<protein>
    <recommendedName>
        <fullName evidence="15 16">Type III pantothenate kinase</fullName>
        <ecNumber evidence="6 16">2.7.1.33</ecNumber>
    </recommendedName>
    <alternativeName>
        <fullName evidence="16">PanK-III</fullName>
    </alternativeName>
    <alternativeName>
        <fullName evidence="16">Pantothenic acid kinase</fullName>
    </alternativeName>
</protein>